<dbReference type="EMBL" id="JAKJSC010000001">
    <property type="protein sequence ID" value="MDE5417928.1"/>
    <property type="molecule type" value="Genomic_DNA"/>
</dbReference>
<sequence length="78" mass="8632">MKLTKYLFAVVIVVTISLNFFTNSSTDQYNALEMMNVEALASGEGSGGYICVSPPRELCIFIERDGQIIPLYGYRSAN</sequence>
<accession>A0ABT5VTV8</accession>
<dbReference type="RefSeq" id="WP_275109263.1">
    <property type="nucleotide sequence ID" value="NZ_JAKJSC010000001.1"/>
</dbReference>
<gene>
    <name evidence="2" type="ORF">L3049_07900</name>
</gene>
<evidence type="ECO:0000256" key="1">
    <source>
        <dbReference type="SAM" id="SignalP"/>
    </source>
</evidence>
<organism evidence="2 3">
    <name type="scientific">Paralabilibaculum antarcticum</name>
    <dbReference type="NCBI Taxonomy" id="2912572"/>
    <lineage>
        <taxon>Bacteria</taxon>
        <taxon>Pseudomonadati</taxon>
        <taxon>Bacteroidota</taxon>
        <taxon>Bacteroidia</taxon>
        <taxon>Marinilabiliales</taxon>
        <taxon>Marinifilaceae</taxon>
        <taxon>Paralabilibaculum</taxon>
    </lineage>
</organism>
<feature type="chain" id="PRO_5046743575" evidence="1">
    <location>
        <begin position="23"/>
        <end position="78"/>
    </location>
</feature>
<proteinExistence type="predicted"/>
<feature type="signal peptide" evidence="1">
    <location>
        <begin position="1"/>
        <end position="22"/>
    </location>
</feature>
<reference evidence="2 3" key="1">
    <citation type="submission" date="2022-01" db="EMBL/GenBank/DDBJ databases">
        <title>Labilibaculum sp. nov, a marine bacterium isolated from Antarctica.</title>
        <authorList>
            <person name="Dai W."/>
        </authorList>
    </citation>
    <scope>NUCLEOTIDE SEQUENCE [LARGE SCALE GENOMIC DNA]</scope>
    <source>
        <strain evidence="2 3">DW002</strain>
    </source>
</reference>
<dbReference type="Proteomes" id="UP001528920">
    <property type="component" value="Unassembled WGS sequence"/>
</dbReference>
<protein>
    <submittedName>
        <fullName evidence="2">NVEALA domain-containing protein</fullName>
    </submittedName>
</protein>
<dbReference type="InterPro" id="IPR025905">
    <property type="entry name" value="NVEALA"/>
</dbReference>
<comment type="caution">
    <text evidence="2">The sequence shown here is derived from an EMBL/GenBank/DDBJ whole genome shotgun (WGS) entry which is preliminary data.</text>
</comment>
<keyword evidence="1" id="KW-0732">Signal</keyword>
<dbReference type="Pfam" id="PF14055">
    <property type="entry name" value="NVEALA"/>
    <property type="match status" value="1"/>
</dbReference>
<evidence type="ECO:0000313" key="3">
    <source>
        <dbReference type="Proteomes" id="UP001528920"/>
    </source>
</evidence>
<evidence type="ECO:0000313" key="2">
    <source>
        <dbReference type="EMBL" id="MDE5417928.1"/>
    </source>
</evidence>
<name>A0ABT5VTV8_9BACT</name>
<keyword evidence="3" id="KW-1185">Reference proteome</keyword>